<dbReference type="STRING" id="1677920.LS71_05860"/>
<dbReference type="InterPro" id="IPR011335">
    <property type="entry name" value="Restrct_endonuc-II-like"/>
</dbReference>
<dbReference type="NCBIfam" id="NF009152">
    <property type="entry name" value="PRK12497.2-4"/>
    <property type="match status" value="1"/>
</dbReference>
<dbReference type="GO" id="GO:0003676">
    <property type="term" value="F:nucleic acid binding"/>
    <property type="evidence" value="ECO:0007669"/>
    <property type="project" value="InterPro"/>
</dbReference>
<comment type="similarity">
    <text evidence="1 2">Belongs to the UPF0102 family.</text>
</comment>
<dbReference type="InterPro" id="IPR011856">
    <property type="entry name" value="tRNA_endonuc-like_dom_sf"/>
</dbReference>
<dbReference type="HAMAP" id="MF_00048">
    <property type="entry name" value="UPF0102"/>
    <property type="match status" value="1"/>
</dbReference>
<dbReference type="OrthoDB" id="9794876at2"/>
<dbReference type="AlphaFoldDB" id="A0A4V6I2Y3"/>
<dbReference type="Proteomes" id="UP000029733">
    <property type="component" value="Unassembled WGS sequence"/>
</dbReference>
<dbReference type="RefSeq" id="WP_034355007.1">
    <property type="nucleotide sequence ID" value="NZ_JRPR02000001.1"/>
</dbReference>
<dbReference type="SUPFAM" id="SSF52980">
    <property type="entry name" value="Restriction endonuclease-like"/>
    <property type="match status" value="1"/>
</dbReference>
<dbReference type="Pfam" id="PF02021">
    <property type="entry name" value="UPF0102"/>
    <property type="match status" value="1"/>
</dbReference>
<keyword evidence="4" id="KW-1185">Reference proteome</keyword>
<accession>A0A4V6I2Y3</accession>
<comment type="caution">
    <text evidence="3">The sequence shown here is derived from an EMBL/GenBank/DDBJ whole genome shotgun (WGS) entry which is preliminary data.</text>
</comment>
<evidence type="ECO:0000313" key="3">
    <source>
        <dbReference type="EMBL" id="TLD97792.1"/>
    </source>
</evidence>
<organism evidence="3 4">
    <name type="scientific">Helicobacter jaachi</name>
    <dbReference type="NCBI Taxonomy" id="1677920"/>
    <lineage>
        <taxon>Bacteria</taxon>
        <taxon>Pseudomonadati</taxon>
        <taxon>Campylobacterota</taxon>
        <taxon>Epsilonproteobacteria</taxon>
        <taxon>Campylobacterales</taxon>
        <taxon>Helicobacteraceae</taxon>
        <taxon>Helicobacter</taxon>
    </lineage>
</organism>
<evidence type="ECO:0000256" key="2">
    <source>
        <dbReference type="HAMAP-Rule" id="MF_00048"/>
    </source>
</evidence>
<protein>
    <recommendedName>
        <fullName evidence="2">UPF0102 protein LS71_003420</fullName>
    </recommendedName>
</protein>
<dbReference type="Gene3D" id="3.40.1350.10">
    <property type="match status" value="1"/>
</dbReference>
<reference evidence="3 4" key="1">
    <citation type="journal article" date="2014" name="Genome Announc.">
        <title>Draft genome sequences of eight enterohepatic helicobacter species isolated from both laboratory and wild rodents.</title>
        <authorList>
            <person name="Sheh A."/>
            <person name="Shen Z."/>
            <person name="Fox J.G."/>
        </authorList>
    </citation>
    <scope>NUCLEOTIDE SEQUENCE [LARGE SCALE GENOMIC DNA]</scope>
    <source>
        <strain evidence="3 4">MIT 09-6949</strain>
    </source>
</reference>
<evidence type="ECO:0000313" key="4">
    <source>
        <dbReference type="Proteomes" id="UP000029733"/>
    </source>
</evidence>
<name>A0A4V6I2Y3_9HELI</name>
<proteinExistence type="inferred from homology"/>
<sequence>MSRQKGARAEHMACLFLEQNGFEIIERNFFARFGEIDIIAKKGNMLHFIEVKSGKNFEPIYNITPTKLKKLILAIRFYLSTHDVREDYCLDALIIKDDICELIENITL</sequence>
<dbReference type="EMBL" id="JRPR02000001">
    <property type="protein sequence ID" value="TLD97792.1"/>
    <property type="molecule type" value="Genomic_DNA"/>
</dbReference>
<dbReference type="InterPro" id="IPR003509">
    <property type="entry name" value="UPF0102_YraN-like"/>
</dbReference>
<dbReference type="PANTHER" id="PTHR34039">
    <property type="entry name" value="UPF0102 PROTEIN YRAN"/>
    <property type="match status" value="1"/>
</dbReference>
<dbReference type="PANTHER" id="PTHR34039:SF1">
    <property type="entry name" value="UPF0102 PROTEIN YRAN"/>
    <property type="match status" value="1"/>
</dbReference>
<gene>
    <name evidence="3" type="ORF">LS71_003420</name>
</gene>
<evidence type="ECO:0000256" key="1">
    <source>
        <dbReference type="ARBA" id="ARBA00006738"/>
    </source>
</evidence>